<dbReference type="OrthoDB" id="9157518at2"/>
<evidence type="ECO:0000313" key="2">
    <source>
        <dbReference type="EMBL" id="TYP69930.1"/>
    </source>
</evidence>
<dbReference type="KEGG" id="nco:AAW31_17215"/>
<name>A0A0F7KFD1_9PROT</name>
<dbReference type="InterPro" id="IPR027417">
    <property type="entry name" value="P-loop_NTPase"/>
</dbReference>
<reference evidence="1 3" key="2">
    <citation type="journal article" date="2016" name="Genome Announc.">
        <title>Genome Sequence of Nitrosomonas communis Strain Nm2, a Mesophilic Ammonia-Oxidizing Bacterium Isolated from Mediterranean Soil.</title>
        <authorList>
            <person name="Kozlowski J.A."/>
            <person name="Kits K.D."/>
            <person name="Stein L.Y."/>
        </authorList>
    </citation>
    <scope>NUCLEOTIDE SEQUENCE [LARGE SCALE GENOMIC DNA]</scope>
    <source>
        <strain evidence="1 3">Nm2</strain>
    </source>
</reference>
<proteinExistence type="predicted"/>
<reference evidence="3" key="1">
    <citation type="submission" date="2015-05" db="EMBL/GenBank/DDBJ databases">
        <title>Draft genome of Nitrosomonas communis strain Nm2.</title>
        <authorList>
            <person name="Kozlowski J.A."/>
            <person name="Kits K.D."/>
            <person name="Stein L.Y."/>
        </authorList>
    </citation>
    <scope>NUCLEOTIDE SEQUENCE [LARGE SCALE GENOMIC DNA]</scope>
    <source>
        <strain evidence="3">Nm2</strain>
    </source>
</reference>
<gene>
    <name evidence="1" type="ORF">AAW31_17215</name>
    <name evidence="2" type="ORF">BCL69_11336</name>
</gene>
<organism evidence="1 3">
    <name type="scientific">Nitrosomonas communis</name>
    <dbReference type="NCBI Taxonomy" id="44574"/>
    <lineage>
        <taxon>Bacteria</taxon>
        <taxon>Pseudomonadati</taxon>
        <taxon>Pseudomonadota</taxon>
        <taxon>Betaproteobacteria</taxon>
        <taxon>Nitrosomonadales</taxon>
        <taxon>Nitrosomonadaceae</taxon>
        <taxon>Nitrosomonas</taxon>
    </lineage>
</organism>
<dbReference type="RefSeq" id="WP_046851188.1">
    <property type="nucleotide sequence ID" value="NZ_CBDIPD010000168.1"/>
</dbReference>
<evidence type="ECO:0008006" key="5">
    <source>
        <dbReference type="Google" id="ProtNLM"/>
    </source>
</evidence>
<accession>A0A0F7KFD1</accession>
<dbReference type="EMBL" id="VNHT01000133">
    <property type="protein sequence ID" value="TYP69930.1"/>
    <property type="molecule type" value="Genomic_DNA"/>
</dbReference>
<protein>
    <recommendedName>
        <fullName evidence="5">ATPase AAA-type core domain-containing protein</fullName>
    </recommendedName>
</protein>
<keyword evidence="3" id="KW-1185">Reference proteome</keyword>
<dbReference type="Proteomes" id="UP000324176">
    <property type="component" value="Unassembled WGS sequence"/>
</dbReference>
<dbReference type="AlphaFoldDB" id="A0A0F7KFD1"/>
<evidence type="ECO:0000313" key="4">
    <source>
        <dbReference type="Proteomes" id="UP000324176"/>
    </source>
</evidence>
<evidence type="ECO:0000313" key="1">
    <source>
        <dbReference type="EMBL" id="AKH39165.1"/>
    </source>
</evidence>
<sequence length="68" mass="7393">MSAIIYGPQGCGKTRNAEKLAKHLGLSNIIDDWMPDQELPEGTLALTSVPGIKGALDFCEVFEEVFNL</sequence>
<reference evidence="2 4" key="3">
    <citation type="submission" date="2019-07" db="EMBL/GenBank/DDBJ databases">
        <title>Active sludge and wastewater microbial communities from Klosterneuburg, Austria.</title>
        <authorList>
            <person name="Wagner M."/>
        </authorList>
    </citation>
    <scope>NUCLEOTIDE SEQUENCE [LARGE SCALE GENOMIC DNA]</scope>
    <source>
        <strain evidence="2 4">Nm2</strain>
    </source>
</reference>
<evidence type="ECO:0000313" key="3">
    <source>
        <dbReference type="Proteomes" id="UP000034156"/>
    </source>
</evidence>
<dbReference type="Proteomes" id="UP000034156">
    <property type="component" value="Chromosome"/>
</dbReference>
<dbReference type="EMBL" id="CP011451">
    <property type="protein sequence ID" value="AKH39165.1"/>
    <property type="molecule type" value="Genomic_DNA"/>
</dbReference>
<dbReference type="SUPFAM" id="SSF52540">
    <property type="entry name" value="P-loop containing nucleoside triphosphate hydrolases"/>
    <property type="match status" value="1"/>
</dbReference>
<dbReference type="PATRIC" id="fig|44574.3.peg.4141"/>